<dbReference type="OrthoDB" id="5876637at2759"/>
<dbReference type="InterPro" id="IPR026680">
    <property type="entry name" value="CCDC137"/>
</dbReference>
<dbReference type="GO" id="GO:0005634">
    <property type="term" value="C:nucleus"/>
    <property type="evidence" value="ECO:0007669"/>
    <property type="project" value="TreeGrafter"/>
</dbReference>
<dbReference type="PANTHER" id="PTHR21838:SF2">
    <property type="entry name" value="COILED-COIL DOMAIN-CONTAINING PROTEIN 137"/>
    <property type="match status" value="1"/>
</dbReference>
<feature type="region of interest" description="Disordered" evidence="1">
    <location>
        <begin position="49"/>
        <end position="77"/>
    </location>
</feature>
<accession>A0A167Q947</accession>
<feature type="region of interest" description="Disordered" evidence="1">
    <location>
        <begin position="150"/>
        <end position="217"/>
    </location>
</feature>
<feature type="region of interest" description="Disordered" evidence="1">
    <location>
        <begin position="99"/>
        <end position="124"/>
    </location>
</feature>
<feature type="compositionally biased region" description="Basic and acidic residues" evidence="1">
    <location>
        <begin position="162"/>
        <end position="179"/>
    </location>
</feature>
<dbReference type="RefSeq" id="XP_018297337.1">
    <property type="nucleotide sequence ID" value="XM_018438982.1"/>
</dbReference>
<dbReference type="GeneID" id="28999888"/>
<dbReference type="PANTHER" id="PTHR21838">
    <property type="entry name" value="COILED-COIL DOMAIN-CONTAINING PROTEIN 137"/>
    <property type="match status" value="1"/>
</dbReference>
<evidence type="ECO:0000313" key="3">
    <source>
        <dbReference type="Proteomes" id="UP000077315"/>
    </source>
</evidence>
<feature type="compositionally biased region" description="Basic residues" evidence="1">
    <location>
        <begin position="106"/>
        <end position="123"/>
    </location>
</feature>
<sequence length="243" mass="27771">MPHKRAKASIRTARKKQLGADAPVTSNEIDDTPKGFARLLRFKDHKIKKQQELKDKANQTNKDAQAPPKLTIQPGEKMKDFTLRVEKEYKKDFINAVKASKPISDRKKKNRESRKEKKTAKKRKVEEIYGGRDFDDLEDKVQFGEVASAPPTFSKLPKARGRGKEVLENKIKEAKETKSTTDATDGYVSEEDENMKELKASHKRKLQNMSASARKALGDERERAIELYRAKKAQKLVNMETQS</sequence>
<gene>
    <name evidence="2" type="ORF">PHYBLDRAFT_184737</name>
</gene>
<organism evidence="2 3">
    <name type="scientific">Phycomyces blakesleeanus (strain ATCC 8743b / DSM 1359 / FGSC 10004 / NBRC 33097 / NRRL 1555)</name>
    <dbReference type="NCBI Taxonomy" id="763407"/>
    <lineage>
        <taxon>Eukaryota</taxon>
        <taxon>Fungi</taxon>
        <taxon>Fungi incertae sedis</taxon>
        <taxon>Mucoromycota</taxon>
        <taxon>Mucoromycotina</taxon>
        <taxon>Mucoromycetes</taxon>
        <taxon>Mucorales</taxon>
        <taxon>Phycomycetaceae</taxon>
        <taxon>Phycomyces</taxon>
    </lineage>
</organism>
<name>A0A167Q947_PHYB8</name>
<feature type="compositionally biased region" description="Basic residues" evidence="1">
    <location>
        <begin position="1"/>
        <end position="17"/>
    </location>
</feature>
<feature type="region of interest" description="Disordered" evidence="1">
    <location>
        <begin position="1"/>
        <end position="31"/>
    </location>
</feature>
<dbReference type="Proteomes" id="UP000077315">
    <property type="component" value="Unassembled WGS sequence"/>
</dbReference>
<dbReference type="VEuPathDB" id="FungiDB:PHYBLDRAFT_184737"/>
<evidence type="ECO:0000313" key="2">
    <source>
        <dbReference type="EMBL" id="OAD79297.1"/>
    </source>
</evidence>
<evidence type="ECO:0000256" key="1">
    <source>
        <dbReference type="SAM" id="MobiDB-lite"/>
    </source>
</evidence>
<dbReference type="AlphaFoldDB" id="A0A167Q947"/>
<reference evidence="3" key="1">
    <citation type="submission" date="2015-06" db="EMBL/GenBank/DDBJ databases">
        <title>Expansion of signal transduction pathways in fungi by whole-genome duplication.</title>
        <authorList>
            <consortium name="DOE Joint Genome Institute"/>
            <person name="Corrochano L.M."/>
            <person name="Kuo A."/>
            <person name="Marcet-Houben M."/>
            <person name="Polaino S."/>
            <person name="Salamov A."/>
            <person name="Villalobos J.M."/>
            <person name="Alvarez M.I."/>
            <person name="Avalos J."/>
            <person name="Benito E.P."/>
            <person name="Benoit I."/>
            <person name="Burger G."/>
            <person name="Camino L.P."/>
            <person name="Canovas D."/>
            <person name="Cerda-Olmedo E."/>
            <person name="Cheng J.-F."/>
            <person name="Dominguez A."/>
            <person name="Elias M."/>
            <person name="Eslava A.P."/>
            <person name="Glaser F."/>
            <person name="Grimwood J."/>
            <person name="Gutierrez G."/>
            <person name="Heitman J."/>
            <person name="Henrissat B."/>
            <person name="Iturriaga E.A."/>
            <person name="Lang B.F."/>
            <person name="Lavin J.L."/>
            <person name="Lee S."/>
            <person name="Li W."/>
            <person name="Lindquist E."/>
            <person name="Lopez-Garcia S."/>
            <person name="Luque E.M."/>
            <person name="Marcos A.T."/>
            <person name="Martin J."/>
            <person name="McCluskey K."/>
            <person name="Medina H.R."/>
            <person name="Miralles-Duran A."/>
            <person name="Miyazaki A."/>
            <person name="Munoz-Torres E."/>
            <person name="Oguiza J.A."/>
            <person name="Ohm R."/>
            <person name="Olmedo M."/>
            <person name="Orejas M."/>
            <person name="Ortiz-Castellanos L."/>
            <person name="Pisabarro A.G."/>
            <person name="Rodriguez-Romero J."/>
            <person name="Ruiz-Herrera J."/>
            <person name="Ruiz-Vazquez R."/>
            <person name="Sanz C."/>
            <person name="Schackwitz W."/>
            <person name="Schmutz J."/>
            <person name="Shahriari M."/>
            <person name="Shelest E."/>
            <person name="Silva-Franco F."/>
            <person name="Soanes D."/>
            <person name="Syed K."/>
            <person name="Tagua V.G."/>
            <person name="Talbot N.J."/>
            <person name="Thon M."/>
            <person name="De vries R.P."/>
            <person name="Wiebenga A."/>
            <person name="Yadav J.S."/>
            <person name="Braun E.L."/>
            <person name="Baker S."/>
            <person name="Garre V."/>
            <person name="Horwitz B."/>
            <person name="Torres-Martinez S."/>
            <person name="Idnurm A."/>
            <person name="Herrera-Estrella A."/>
            <person name="Gabaldon T."/>
            <person name="Grigoriev I.V."/>
        </authorList>
    </citation>
    <scope>NUCLEOTIDE SEQUENCE [LARGE SCALE GENOMIC DNA]</scope>
    <source>
        <strain evidence="3">NRRL 1555(-)</strain>
    </source>
</reference>
<dbReference type="InParanoid" id="A0A167Q947"/>
<keyword evidence="3" id="KW-1185">Reference proteome</keyword>
<protein>
    <submittedName>
        <fullName evidence="2">Uncharacterized protein</fullName>
    </submittedName>
</protein>
<proteinExistence type="predicted"/>
<dbReference type="EMBL" id="KV440972">
    <property type="protein sequence ID" value="OAD79297.1"/>
    <property type="molecule type" value="Genomic_DNA"/>
</dbReference>